<evidence type="ECO:0000313" key="3">
    <source>
        <dbReference type="Proteomes" id="UP000314294"/>
    </source>
</evidence>
<dbReference type="OrthoDB" id="10680995at2759"/>
<name>A0A4Z2H158_9TELE</name>
<dbReference type="EMBL" id="SRLO01000355">
    <property type="protein sequence ID" value="TNN59496.1"/>
    <property type="molecule type" value="Genomic_DNA"/>
</dbReference>
<sequence length="92" mass="9552">MLVATGGSVSPPPLAPAPSNPSPGPGNDPEEYVAVPAGEASDWAMSAAMAELGFSLLPNMWEGARLKTDPGRPLTCRERLQSKLNSTCCKQA</sequence>
<feature type="region of interest" description="Disordered" evidence="1">
    <location>
        <begin position="1"/>
        <end position="33"/>
    </location>
</feature>
<dbReference type="Proteomes" id="UP000314294">
    <property type="component" value="Unassembled WGS sequence"/>
</dbReference>
<reference evidence="2 3" key="1">
    <citation type="submission" date="2019-03" db="EMBL/GenBank/DDBJ databases">
        <title>First draft genome of Liparis tanakae, snailfish: a comprehensive survey of snailfish specific genes.</title>
        <authorList>
            <person name="Kim W."/>
            <person name="Song I."/>
            <person name="Jeong J.-H."/>
            <person name="Kim D."/>
            <person name="Kim S."/>
            <person name="Ryu S."/>
            <person name="Song J.Y."/>
            <person name="Lee S.K."/>
        </authorList>
    </citation>
    <scope>NUCLEOTIDE SEQUENCE [LARGE SCALE GENOMIC DNA]</scope>
    <source>
        <tissue evidence="2">Muscle</tissue>
    </source>
</reference>
<organism evidence="2 3">
    <name type="scientific">Liparis tanakae</name>
    <name type="common">Tanaka's snailfish</name>
    <dbReference type="NCBI Taxonomy" id="230148"/>
    <lineage>
        <taxon>Eukaryota</taxon>
        <taxon>Metazoa</taxon>
        <taxon>Chordata</taxon>
        <taxon>Craniata</taxon>
        <taxon>Vertebrata</taxon>
        <taxon>Euteleostomi</taxon>
        <taxon>Actinopterygii</taxon>
        <taxon>Neopterygii</taxon>
        <taxon>Teleostei</taxon>
        <taxon>Neoteleostei</taxon>
        <taxon>Acanthomorphata</taxon>
        <taxon>Eupercaria</taxon>
        <taxon>Perciformes</taxon>
        <taxon>Cottioidei</taxon>
        <taxon>Cottales</taxon>
        <taxon>Liparidae</taxon>
        <taxon>Liparis</taxon>
    </lineage>
</organism>
<feature type="compositionally biased region" description="Pro residues" evidence="1">
    <location>
        <begin position="10"/>
        <end position="26"/>
    </location>
</feature>
<accession>A0A4Z2H158</accession>
<comment type="caution">
    <text evidence="2">The sequence shown here is derived from an EMBL/GenBank/DDBJ whole genome shotgun (WGS) entry which is preliminary data.</text>
</comment>
<protein>
    <submittedName>
        <fullName evidence="2">Uncharacterized protein</fullName>
    </submittedName>
</protein>
<evidence type="ECO:0000256" key="1">
    <source>
        <dbReference type="SAM" id="MobiDB-lite"/>
    </source>
</evidence>
<dbReference type="AlphaFoldDB" id="A0A4Z2H158"/>
<gene>
    <name evidence="2" type="ORF">EYF80_030311</name>
</gene>
<keyword evidence="3" id="KW-1185">Reference proteome</keyword>
<evidence type="ECO:0000313" key="2">
    <source>
        <dbReference type="EMBL" id="TNN59496.1"/>
    </source>
</evidence>
<proteinExistence type="predicted"/>